<dbReference type="PANTHER" id="PTHR31138">
    <property type="entry name" value="CHROMOSOME 19, WHOLE GENOME SHOTGUN SEQUENCE"/>
    <property type="match status" value="1"/>
</dbReference>
<proteinExistence type="predicted"/>
<feature type="compositionally biased region" description="Pro residues" evidence="2">
    <location>
        <begin position="25"/>
        <end position="36"/>
    </location>
</feature>
<dbReference type="AlphaFoldDB" id="A0A3N4LZP5"/>
<feature type="region of interest" description="Disordered" evidence="2">
    <location>
        <begin position="1"/>
        <end position="46"/>
    </location>
</feature>
<reference evidence="3 4" key="1">
    <citation type="journal article" date="2018" name="Nat. Ecol. Evol.">
        <title>Pezizomycetes genomes reveal the molecular basis of ectomycorrhizal truffle lifestyle.</title>
        <authorList>
            <person name="Murat C."/>
            <person name="Payen T."/>
            <person name="Noel B."/>
            <person name="Kuo A."/>
            <person name="Morin E."/>
            <person name="Chen J."/>
            <person name="Kohler A."/>
            <person name="Krizsan K."/>
            <person name="Balestrini R."/>
            <person name="Da Silva C."/>
            <person name="Montanini B."/>
            <person name="Hainaut M."/>
            <person name="Levati E."/>
            <person name="Barry K.W."/>
            <person name="Belfiori B."/>
            <person name="Cichocki N."/>
            <person name="Clum A."/>
            <person name="Dockter R.B."/>
            <person name="Fauchery L."/>
            <person name="Guy J."/>
            <person name="Iotti M."/>
            <person name="Le Tacon F."/>
            <person name="Lindquist E.A."/>
            <person name="Lipzen A."/>
            <person name="Malagnac F."/>
            <person name="Mello A."/>
            <person name="Molinier V."/>
            <person name="Miyauchi S."/>
            <person name="Poulain J."/>
            <person name="Riccioni C."/>
            <person name="Rubini A."/>
            <person name="Sitrit Y."/>
            <person name="Splivallo R."/>
            <person name="Traeger S."/>
            <person name="Wang M."/>
            <person name="Zifcakova L."/>
            <person name="Wipf D."/>
            <person name="Zambonelli A."/>
            <person name="Paolocci F."/>
            <person name="Nowrousian M."/>
            <person name="Ottonello S."/>
            <person name="Baldrian P."/>
            <person name="Spatafora J.W."/>
            <person name="Henrissat B."/>
            <person name="Nagy L.G."/>
            <person name="Aury J.M."/>
            <person name="Wincker P."/>
            <person name="Grigoriev I.V."/>
            <person name="Bonfante P."/>
            <person name="Martin F.M."/>
        </authorList>
    </citation>
    <scope>NUCLEOTIDE SEQUENCE [LARGE SCALE GENOMIC DNA]</scope>
    <source>
        <strain evidence="3 4">ATCC MYA-4762</strain>
    </source>
</reference>
<dbReference type="Proteomes" id="UP000267821">
    <property type="component" value="Unassembled WGS sequence"/>
</dbReference>
<evidence type="ECO:0000313" key="3">
    <source>
        <dbReference type="EMBL" id="RPB26592.1"/>
    </source>
</evidence>
<organism evidence="3 4">
    <name type="scientific">Terfezia boudieri ATCC MYA-4762</name>
    <dbReference type="NCBI Taxonomy" id="1051890"/>
    <lineage>
        <taxon>Eukaryota</taxon>
        <taxon>Fungi</taxon>
        <taxon>Dikarya</taxon>
        <taxon>Ascomycota</taxon>
        <taxon>Pezizomycotina</taxon>
        <taxon>Pezizomycetes</taxon>
        <taxon>Pezizales</taxon>
        <taxon>Pezizaceae</taxon>
        <taxon>Terfezia</taxon>
    </lineage>
</organism>
<keyword evidence="1" id="KW-0175">Coiled coil</keyword>
<evidence type="ECO:0000313" key="4">
    <source>
        <dbReference type="Proteomes" id="UP000267821"/>
    </source>
</evidence>
<sequence>MSCCTSRRKTRPLPDPEAAPLLPEEVPPAPPSPHLPPHPRRTTPLQNSIHKPLHIYLILRALHRGYLPSTEQIVRLLDKVVAVLGDVESSNGSGNFREGGGEDAEVKIFLEALRVWVESLGVVLGEKLAGDELQRGIWLWRMGILGGKVGRVGVGVGGERGGAGWAAVKALVGILMRNEEIEGLVGEVVEVVREALGGGIVRAGEEAVKRGGELVESGDGVEGVEGDLLVEEVEAGENTVTTATTSRGEDFAETVIGATKIVADSVATAAGTAAEQVKNNLTSQETPLGRRIRARVACLLRELVVKAGAPNSGRSFLRVYLAEWVKIWLGGSLRLGSSTAGNRLPEYVRLVGVVVGRCGRKEEWVELGKRWRVLVEKALEGRRRAEIGHVDRNGKDVAVGRDADEEVLRVMVEKVVDGVAGLIENYPVGSRASEGEEDEMEKKGGHQDSFLIQLRTVLRDALLHPIITTNTSQDSSNHTSLEDISLQSSLDDLLSQMYTVYLSILHDPTLANFLTASTSLLSLIPERTTLQRLVGYGYVLPPKLLSRLPCIPIPRLEILSQSVDLLMENLIVTPIPDGSSLLPSTVKIKTITNLNLTDSNPNSSTSTTLTAVYIHNLTPLTAQRVGFILRLHPTGFFPTITSRGLISLTLPKGFSFVVTHNPFPAKNSLKIKVRVRIPEMSYTVVDSTGCGGVMTFLRPLLSPVIRGLAEAKVEEAISEAVEDLEKEVSLARERVRGARAAGLTEWGDVVRAVWAGLGESFFSGAGPGTDSDEGIQGDADDEDVEVSLGIRPNSKSKPKGDGKERKGWEGVYAPGSVVWLWEQEERREKERELQIHQERWWGEGWRSEVFGWC</sequence>
<evidence type="ECO:0000256" key="2">
    <source>
        <dbReference type="SAM" id="MobiDB-lite"/>
    </source>
</evidence>
<feature type="coiled-coil region" evidence="1">
    <location>
        <begin position="714"/>
        <end position="741"/>
    </location>
</feature>
<name>A0A3N4LZP5_9PEZI</name>
<evidence type="ECO:0000256" key="1">
    <source>
        <dbReference type="SAM" id="Coils"/>
    </source>
</evidence>
<accession>A0A3N4LZP5</accession>
<feature type="compositionally biased region" description="Basic residues" evidence="2">
    <location>
        <begin position="1"/>
        <end position="11"/>
    </location>
</feature>
<dbReference type="OrthoDB" id="5407957at2759"/>
<feature type="compositionally biased region" description="Basic and acidic residues" evidence="2">
    <location>
        <begin position="798"/>
        <end position="808"/>
    </location>
</feature>
<gene>
    <name evidence="3" type="ORF">L211DRAFT_847218</name>
</gene>
<dbReference type="EMBL" id="ML121534">
    <property type="protein sequence ID" value="RPB26592.1"/>
    <property type="molecule type" value="Genomic_DNA"/>
</dbReference>
<keyword evidence="4" id="KW-1185">Reference proteome</keyword>
<dbReference type="InParanoid" id="A0A3N4LZP5"/>
<dbReference type="STRING" id="1051890.A0A3N4LZP5"/>
<feature type="region of interest" description="Disordered" evidence="2">
    <location>
        <begin position="788"/>
        <end position="808"/>
    </location>
</feature>
<dbReference type="PANTHER" id="PTHR31138:SF4">
    <property type="entry name" value="DUF5923 DOMAIN-CONTAINING PROTEIN"/>
    <property type="match status" value="1"/>
</dbReference>
<protein>
    <submittedName>
        <fullName evidence="3">Uncharacterized protein</fullName>
    </submittedName>
</protein>